<proteinExistence type="predicted"/>
<dbReference type="GO" id="GO:0004672">
    <property type="term" value="F:protein kinase activity"/>
    <property type="evidence" value="ECO:0007669"/>
    <property type="project" value="InterPro"/>
</dbReference>
<dbReference type="InterPro" id="IPR008271">
    <property type="entry name" value="Ser/Thr_kinase_AS"/>
</dbReference>
<evidence type="ECO:0000313" key="1">
    <source>
        <dbReference type="EMBL" id="EFC41715.1"/>
    </source>
</evidence>
<dbReference type="Gene3D" id="1.10.510.10">
    <property type="entry name" value="Transferase(Phosphotransferase) domain 1"/>
    <property type="match status" value="1"/>
</dbReference>
<dbReference type="PROSITE" id="PS00108">
    <property type="entry name" value="PROTEIN_KINASE_ST"/>
    <property type="match status" value="1"/>
</dbReference>
<organism evidence="2">
    <name type="scientific">Naegleria gruberi</name>
    <name type="common">Amoeba</name>
    <dbReference type="NCBI Taxonomy" id="5762"/>
    <lineage>
        <taxon>Eukaryota</taxon>
        <taxon>Discoba</taxon>
        <taxon>Heterolobosea</taxon>
        <taxon>Tetramitia</taxon>
        <taxon>Eutetramitia</taxon>
        <taxon>Vahlkampfiidae</taxon>
        <taxon>Naegleria</taxon>
    </lineage>
</organism>
<reference evidence="1 2" key="1">
    <citation type="journal article" date="2010" name="Cell">
        <title>The genome of Naegleria gruberi illuminates early eukaryotic versatility.</title>
        <authorList>
            <person name="Fritz-Laylin L.K."/>
            <person name="Prochnik S.E."/>
            <person name="Ginger M.L."/>
            <person name="Dacks J.B."/>
            <person name="Carpenter M.L."/>
            <person name="Field M.C."/>
            <person name="Kuo A."/>
            <person name="Paredez A."/>
            <person name="Chapman J."/>
            <person name="Pham J."/>
            <person name="Shu S."/>
            <person name="Neupane R."/>
            <person name="Cipriano M."/>
            <person name="Mancuso J."/>
            <person name="Tu H."/>
            <person name="Salamov A."/>
            <person name="Lindquist E."/>
            <person name="Shapiro H."/>
            <person name="Lucas S."/>
            <person name="Grigoriev I.V."/>
            <person name="Cande W.Z."/>
            <person name="Fulton C."/>
            <person name="Rokhsar D.S."/>
            <person name="Dawson S.C."/>
        </authorList>
    </citation>
    <scope>NUCLEOTIDE SEQUENCE [LARGE SCALE GENOMIC DNA]</scope>
    <source>
        <strain evidence="1 2">NEG-M</strain>
    </source>
</reference>
<keyword evidence="2" id="KW-1185">Reference proteome</keyword>
<dbReference type="RefSeq" id="XP_002674459.1">
    <property type="nucleotide sequence ID" value="XM_002674413.1"/>
</dbReference>
<dbReference type="InterPro" id="IPR013783">
    <property type="entry name" value="Ig-like_fold"/>
</dbReference>
<dbReference type="EMBL" id="GG738884">
    <property type="protein sequence ID" value="EFC41715.1"/>
    <property type="molecule type" value="Genomic_DNA"/>
</dbReference>
<dbReference type="VEuPathDB" id="AmoebaDB:NAEGRDRAFT_70450"/>
<dbReference type="GeneID" id="8851270"/>
<gene>
    <name evidence="1" type="ORF">NAEGRDRAFT_70450</name>
</gene>
<dbReference type="KEGG" id="ngr:NAEGRDRAFT_70450"/>
<dbReference type="AlphaFoldDB" id="D2VNC8"/>
<accession>D2VNC8</accession>
<name>D2VNC8_NAEGR</name>
<evidence type="ECO:0000313" key="2">
    <source>
        <dbReference type="Proteomes" id="UP000006671"/>
    </source>
</evidence>
<dbReference type="Proteomes" id="UP000006671">
    <property type="component" value="Unassembled WGS sequence"/>
</dbReference>
<dbReference type="InParanoid" id="D2VNC8"/>
<dbReference type="InterPro" id="IPR011009">
    <property type="entry name" value="Kinase-like_dom_sf"/>
</dbReference>
<sequence>MDYNVFYESRGKSLLSCKINNVDCIVKRVKQHEGVKSILSLYLPSDNPDYCFTLKGTCLGTMLRNGQVDQVDIFQFVKDLLGTLVLLERGNITHNDIKPDNIVLYDGHWFLIDYELSKSFKLKRGKYFDCNNGKLRCERFSRGYRPPYSSCENILLDASESYSTDGKQISYKWEIVSSNMMTLPNNNSSKLSITYDSINAGSHTFKLTTRSQILKTSSSKQVTFQKLNYATPVISIEGSDSLSLSTRKN</sequence>
<dbReference type="Gene3D" id="2.60.40.10">
    <property type="entry name" value="Immunoglobulins"/>
    <property type="match status" value="1"/>
</dbReference>
<protein>
    <submittedName>
        <fullName evidence="1">Predicted protein</fullName>
    </submittedName>
</protein>
<dbReference type="SUPFAM" id="SSF56112">
    <property type="entry name" value="Protein kinase-like (PK-like)"/>
    <property type="match status" value="1"/>
</dbReference>